<evidence type="ECO:0008006" key="6">
    <source>
        <dbReference type="Google" id="ProtNLM"/>
    </source>
</evidence>
<dbReference type="Pfam" id="PF02225">
    <property type="entry name" value="PA"/>
    <property type="match status" value="1"/>
</dbReference>
<dbReference type="OrthoDB" id="8062037at2759"/>
<evidence type="ECO:0000259" key="2">
    <source>
        <dbReference type="Pfam" id="PF02225"/>
    </source>
</evidence>
<name>A0A0D2JGC1_9CHLO</name>
<organism evidence="4 5">
    <name type="scientific">Monoraphidium neglectum</name>
    <dbReference type="NCBI Taxonomy" id="145388"/>
    <lineage>
        <taxon>Eukaryota</taxon>
        <taxon>Viridiplantae</taxon>
        <taxon>Chlorophyta</taxon>
        <taxon>core chlorophytes</taxon>
        <taxon>Chlorophyceae</taxon>
        <taxon>CS clade</taxon>
        <taxon>Sphaeropleales</taxon>
        <taxon>Selenastraceae</taxon>
        <taxon>Monoraphidium</taxon>
    </lineage>
</organism>
<dbReference type="InterPro" id="IPR011050">
    <property type="entry name" value="Pectin_lyase_fold/virulence"/>
</dbReference>
<dbReference type="Gene3D" id="2.160.20.10">
    <property type="entry name" value="Single-stranded right-handed beta-helix, Pectin lyase-like"/>
    <property type="match status" value="1"/>
</dbReference>
<reference evidence="4 5" key="1">
    <citation type="journal article" date="2013" name="BMC Genomics">
        <title>Reconstruction of the lipid metabolism for the microalga Monoraphidium neglectum from its genome sequence reveals characteristics suitable for biofuel production.</title>
        <authorList>
            <person name="Bogen C."/>
            <person name="Al-Dilaimi A."/>
            <person name="Albersmeier A."/>
            <person name="Wichmann J."/>
            <person name="Grundmann M."/>
            <person name="Rupp O."/>
            <person name="Lauersen K.J."/>
            <person name="Blifernez-Klassen O."/>
            <person name="Kalinowski J."/>
            <person name="Goesmann A."/>
            <person name="Mussgnug J.H."/>
            <person name="Kruse O."/>
        </authorList>
    </citation>
    <scope>NUCLEOTIDE SEQUENCE [LARGE SCALE GENOMIC DNA]</scope>
    <source>
        <strain evidence="4 5">SAG 48.87</strain>
    </source>
</reference>
<protein>
    <recommendedName>
        <fullName evidence="6">PA domain-containing protein</fullName>
    </recommendedName>
</protein>
<proteinExistence type="predicted"/>
<dbReference type="InterPro" id="IPR039448">
    <property type="entry name" value="Beta_helix"/>
</dbReference>
<dbReference type="InterPro" id="IPR012334">
    <property type="entry name" value="Pectin_lyas_fold"/>
</dbReference>
<dbReference type="KEGG" id="mng:MNEG_9487"/>
<evidence type="ECO:0000313" key="5">
    <source>
        <dbReference type="Proteomes" id="UP000054498"/>
    </source>
</evidence>
<evidence type="ECO:0000259" key="3">
    <source>
        <dbReference type="Pfam" id="PF13229"/>
    </source>
</evidence>
<evidence type="ECO:0000313" key="4">
    <source>
        <dbReference type="EMBL" id="KIY98477.1"/>
    </source>
</evidence>
<dbReference type="Proteomes" id="UP000054498">
    <property type="component" value="Unassembled WGS sequence"/>
</dbReference>
<dbReference type="AlphaFoldDB" id="A0A0D2JGC1"/>
<feature type="domain" description="PA" evidence="2">
    <location>
        <begin position="81"/>
        <end position="157"/>
    </location>
</feature>
<dbReference type="Gene3D" id="3.50.30.30">
    <property type="match status" value="1"/>
</dbReference>
<keyword evidence="5" id="KW-1185">Reference proteome</keyword>
<evidence type="ECO:0000256" key="1">
    <source>
        <dbReference type="SAM" id="SignalP"/>
    </source>
</evidence>
<dbReference type="GeneID" id="25742362"/>
<feature type="signal peptide" evidence="1">
    <location>
        <begin position="1"/>
        <end position="25"/>
    </location>
</feature>
<dbReference type="RefSeq" id="XP_013897497.1">
    <property type="nucleotide sequence ID" value="XM_014042043.1"/>
</dbReference>
<feature type="chain" id="PRO_5002245347" description="PA domain-containing protein" evidence="1">
    <location>
        <begin position="26"/>
        <end position="541"/>
    </location>
</feature>
<keyword evidence="1" id="KW-0732">Signal</keyword>
<dbReference type="InterPro" id="IPR003137">
    <property type="entry name" value="PA_domain"/>
</dbReference>
<feature type="domain" description="Right handed beta helix" evidence="3">
    <location>
        <begin position="343"/>
        <end position="522"/>
    </location>
</feature>
<dbReference type="STRING" id="145388.A0A0D2JGC1"/>
<dbReference type="EMBL" id="KK102172">
    <property type="protein sequence ID" value="KIY98477.1"/>
    <property type="molecule type" value="Genomic_DNA"/>
</dbReference>
<accession>A0A0D2JGC1</accession>
<sequence>MRRPTLLPLLVLVLAAAVAVLKAAAAPAAAPTSDPTPADLAGLLIPSVQAVFGDRIPKDGLGGVLRAADPITACAPLKNVDKKTPWVALIKRAQKKCEYEDTTFRAQQAGAIAAIVFDFKTDSSTGDENLQLMQPSIANPGTKIPSVFISLQNGDALMVLLQRKKTPLVNVVLQPTRVVAWIGDQKPTALTLAAKAGPIGNITLTGRQVTLSGTSAEIVDRWATTMAGLRPGDTLMIAPQGGVLQVPVGSPLEVTAAIVLAGAPAGAAGSRVAAGAPQGAAVVTCAKGGDQALVIRSPGAILARMGFVGCTRAAVGVERVGRSATGTGGVVYPRERPVLLQQLTFQRHLAMAVDLEVGTAAELTDSLFKDNGGDNRNKLLTNYPQVWAHAGAALAVRNTRFLDNFDSNINFKGDLLTIDNSQFVRAQDTAIRVSYREPPALLYRGSALQPPLFSTARVKGCKFLGNTKTGGPGGAIFLGTNGVLTVSNSTFTNNSADSGGAIFVYDNSWLARMSDVTFENNSALGGWAANLGYPWLQSPLA</sequence>
<dbReference type="Pfam" id="PF13229">
    <property type="entry name" value="Beta_helix"/>
    <property type="match status" value="1"/>
</dbReference>
<dbReference type="PANTHER" id="PTHR11319:SF35">
    <property type="entry name" value="OUTER MEMBRANE PROTEIN PMPC-RELATED"/>
    <property type="match status" value="1"/>
</dbReference>
<dbReference type="SUPFAM" id="SSF51126">
    <property type="entry name" value="Pectin lyase-like"/>
    <property type="match status" value="1"/>
</dbReference>
<dbReference type="PANTHER" id="PTHR11319">
    <property type="entry name" value="G PROTEIN-COUPLED RECEPTOR-RELATED"/>
    <property type="match status" value="1"/>
</dbReference>
<gene>
    <name evidence="4" type="ORF">MNEG_9487</name>
</gene>